<evidence type="ECO:0000256" key="1">
    <source>
        <dbReference type="ARBA" id="ARBA00004651"/>
    </source>
</evidence>
<feature type="transmembrane region" description="Helical" evidence="7">
    <location>
        <begin position="108"/>
        <end position="129"/>
    </location>
</feature>
<dbReference type="InterPro" id="IPR035906">
    <property type="entry name" value="MetI-like_sf"/>
</dbReference>
<dbReference type="Gene3D" id="1.10.3720.10">
    <property type="entry name" value="MetI-like"/>
    <property type="match status" value="1"/>
</dbReference>
<evidence type="ECO:0000256" key="2">
    <source>
        <dbReference type="ARBA" id="ARBA00022448"/>
    </source>
</evidence>
<dbReference type="PROSITE" id="PS50928">
    <property type="entry name" value="ABC_TM1"/>
    <property type="match status" value="1"/>
</dbReference>
<evidence type="ECO:0000256" key="6">
    <source>
        <dbReference type="ARBA" id="ARBA00023136"/>
    </source>
</evidence>
<feature type="transmembrane region" description="Helical" evidence="7">
    <location>
        <begin position="76"/>
        <end position="96"/>
    </location>
</feature>
<dbReference type="EMBL" id="DF820455">
    <property type="protein sequence ID" value="GAK49893.1"/>
    <property type="molecule type" value="Genomic_DNA"/>
</dbReference>
<reference evidence="9" key="1">
    <citation type="journal article" date="2015" name="PeerJ">
        <title>First genomic representation of candidate bacterial phylum KSB3 points to enhanced environmental sensing as a trigger of wastewater bulking.</title>
        <authorList>
            <person name="Sekiguchi Y."/>
            <person name="Ohashi A."/>
            <person name="Parks D.H."/>
            <person name="Yamauchi T."/>
            <person name="Tyson G.W."/>
            <person name="Hugenholtz P."/>
        </authorList>
    </citation>
    <scope>NUCLEOTIDE SEQUENCE [LARGE SCALE GENOMIC DNA]</scope>
</reference>
<evidence type="ECO:0000256" key="4">
    <source>
        <dbReference type="ARBA" id="ARBA00022692"/>
    </source>
</evidence>
<evidence type="ECO:0000313" key="10">
    <source>
        <dbReference type="Proteomes" id="UP000030700"/>
    </source>
</evidence>
<dbReference type="CDD" id="cd06261">
    <property type="entry name" value="TM_PBP2"/>
    <property type="match status" value="1"/>
</dbReference>
<dbReference type="Proteomes" id="UP000030700">
    <property type="component" value="Unassembled WGS sequence"/>
</dbReference>
<feature type="transmembrane region" description="Helical" evidence="7">
    <location>
        <begin position="262"/>
        <end position="284"/>
    </location>
</feature>
<dbReference type="GO" id="GO:0055085">
    <property type="term" value="P:transmembrane transport"/>
    <property type="evidence" value="ECO:0007669"/>
    <property type="project" value="InterPro"/>
</dbReference>
<evidence type="ECO:0000256" key="5">
    <source>
        <dbReference type="ARBA" id="ARBA00022989"/>
    </source>
</evidence>
<comment type="similarity">
    <text evidence="7">Belongs to the binding-protein-dependent transport system permease family.</text>
</comment>
<dbReference type="HOGENOM" id="CLU_016047_0_2_0"/>
<protein>
    <recommendedName>
        <fullName evidence="8">ABC transmembrane type-1 domain-containing protein</fullName>
    </recommendedName>
</protein>
<dbReference type="GO" id="GO:0005886">
    <property type="term" value="C:plasma membrane"/>
    <property type="evidence" value="ECO:0007669"/>
    <property type="project" value="UniProtKB-SubCell"/>
</dbReference>
<gene>
    <name evidence="9" type="ORF">U14_01117</name>
</gene>
<keyword evidence="5 7" id="KW-1133">Transmembrane helix</keyword>
<feature type="transmembrane region" description="Helical" evidence="7">
    <location>
        <begin position="15"/>
        <end position="35"/>
    </location>
</feature>
<keyword evidence="4 7" id="KW-0812">Transmembrane</keyword>
<evidence type="ECO:0000259" key="8">
    <source>
        <dbReference type="PROSITE" id="PS50928"/>
    </source>
</evidence>
<organism evidence="9">
    <name type="scientific">Candidatus Moduliflexus flocculans</name>
    <dbReference type="NCBI Taxonomy" id="1499966"/>
    <lineage>
        <taxon>Bacteria</taxon>
        <taxon>Candidatus Moduliflexota</taxon>
        <taxon>Candidatus Moduliflexia</taxon>
        <taxon>Candidatus Moduliflexales</taxon>
        <taxon>Candidatus Moduliflexaceae</taxon>
    </lineage>
</organism>
<comment type="subcellular location">
    <subcellularLocation>
        <location evidence="1 7">Cell membrane</location>
        <topology evidence="1 7">Multi-pass membrane protein</topology>
    </subcellularLocation>
</comment>
<dbReference type="InterPro" id="IPR051393">
    <property type="entry name" value="ABC_transporter_permease"/>
</dbReference>
<proteinExistence type="inferred from homology"/>
<keyword evidence="3" id="KW-1003">Cell membrane</keyword>
<feature type="domain" description="ABC transmembrane type-1" evidence="8">
    <location>
        <begin position="72"/>
        <end position="286"/>
    </location>
</feature>
<keyword evidence="6 7" id="KW-0472">Membrane</keyword>
<accession>A0A0S6VRH8</accession>
<keyword evidence="2 7" id="KW-0813">Transport</keyword>
<dbReference type="PANTHER" id="PTHR30193">
    <property type="entry name" value="ABC TRANSPORTER PERMEASE PROTEIN"/>
    <property type="match status" value="1"/>
</dbReference>
<dbReference type="PANTHER" id="PTHR30193:SF37">
    <property type="entry name" value="INNER MEMBRANE ABC TRANSPORTER PERMEASE PROTEIN YCJO"/>
    <property type="match status" value="1"/>
</dbReference>
<dbReference type="InterPro" id="IPR000515">
    <property type="entry name" value="MetI-like"/>
</dbReference>
<keyword evidence="10" id="KW-1185">Reference proteome</keyword>
<name>A0A0S6VRH8_9BACT</name>
<dbReference type="STRING" id="1499966.U14_01117"/>
<feature type="transmembrane region" description="Helical" evidence="7">
    <location>
        <begin position="201"/>
        <end position="223"/>
    </location>
</feature>
<dbReference type="Pfam" id="PF00528">
    <property type="entry name" value="BPD_transp_1"/>
    <property type="match status" value="1"/>
</dbReference>
<dbReference type="AlphaFoldDB" id="A0A0S6VRH8"/>
<evidence type="ECO:0000313" key="9">
    <source>
        <dbReference type="EMBL" id="GAK49893.1"/>
    </source>
</evidence>
<feature type="transmembrane region" description="Helical" evidence="7">
    <location>
        <begin position="159"/>
        <end position="181"/>
    </location>
</feature>
<evidence type="ECO:0000256" key="7">
    <source>
        <dbReference type="RuleBase" id="RU363032"/>
    </source>
</evidence>
<sequence>MNAKTWKTNREARDAYLLIAPLVLLLLIFILYPVLSNFYYSFTKWKGMGTAQFIGWNNYKTLWQDERFWISLKNTAILLLYIPLGTLVPVLIAAILRMGLKGWSFFRALIYLPNVLGYVIIGLIFSILFRKIGPLNALLTAVGLENYALDWLNKSVLAINILGLTYGVWIKLGFGCIYFLAAMSAVDESLYEAATIDGAGWWASFWNVTIPSIHFAIEFWVVLSFTETLARAFPFIYTFTRGGPGFGTFTLEYGIYNAGFVAFNMGYACTWASVLFVFCALIAIMQVRLMQRNANE</sequence>
<evidence type="ECO:0000256" key="3">
    <source>
        <dbReference type="ARBA" id="ARBA00022475"/>
    </source>
</evidence>
<dbReference type="SUPFAM" id="SSF161098">
    <property type="entry name" value="MetI-like"/>
    <property type="match status" value="1"/>
</dbReference>